<feature type="domain" description="FHA" evidence="2">
    <location>
        <begin position="239"/>
        <end position="285"/>
    </location>
</feature>
<dbReference type="AlphaFoldDB" id="A0A4U6X1T5"/>
<dbReference type="EMBL" id="PJEX01000565">
    <property type="protein sequence ID" value="TKW49328.1"/>
    <property type="molecule type" value="Genomic_DNA"/>
</dbReference>
<evidence type="ECO:0000313" key="4">
    <source>
        <dbReference type="Proteomes" id="UP000310108"/>
    </source>
</evidence>
<sequence length="470" mass="52958">MCPPLATCHMRLGYENIANWLTLTFTLTLIHHLSHSLTRGIRRSSDFFRLAASPLLSKTTQSASIIQQIPYHSFRETRRYRLFRRFTTTKGYQLSPTVTRQRVFILCATFAHPHQRDFINISLPPLHSIEHLDLHTHTHTHMFLKMENTNVIAWLLPSTTNQPALEAIRMPQNTTRRVDAIPSFYEPVIQTPNPDAATPSTPTIDPSVLAKTSPPQSQPRPRPALELSFTNPPKNHLGFVFGTDPDACDVVLPPLPGISPVHCHITFDAEKRLVLRDTSDAGTAVWYDADSNGDRRRESWLLSSGCTYGFPSMVGRVVVDVQTVRFHVLVNDAHLLWPDVYQQNVDAFMSSLASGGTVAEEAPTSSSSSSSSPPPPPVVMDRDGDLEVCDYYYNFDFELGFDLTFDYDYDFDFDMSDAEDGDEMDFSPPVPSVVPPVYVKYMLTSDDGMPPETYLWNTTRPWEPMVKVAC</sequence>
<dbReference type="OrthoDB" id="10252171at2759"/>
<proteinExistence type="predicted"/>
<feature type="region of interest" description="Disordered" evidence="1">
    <location>
        <begin position="191"/>
        <end position="225"/>
    </location>
</feature>
<evidence type="ECO:0000313" key="3">
    <source>
        <dbReference type="EMBL" id="TKW49328.1"/>
    </source>
</evidence>
<comment type="caution">
    <text evidence="3">The sequence shown here is derived from an EMBL/GenBank/DDBJ whole genome shotgun (WGS) entry which is preliminary data.</text>
</comment>
<evidence type="ECO:0000256" key="1">
    <source>
        <dbReference type="SAM" id="MobiDB-lite"/>
    </source>
</evidence>
<dbReference type="STRING" id="1306861.A0A4U6X1T5"/>
<dbReference type="InterPro" id="IPR008984">
    <property type="entry name" value="SMAD_FHA_dom_sf"/>
</dbReference>
<dbReference type="InterPro" id="IPR000253">
    <property type="entry name" value="FHA_dom"/>
</dbReference>
<protein>
    <recommendedName>
        <fullName evidence="2">FHA domain-containing protein</fullName>
    </recommendedName>
</protein>
<dbReference type="Gene3D" id="2.60.200.20">
    <property type="match status" value="1"/>
</dbReference>
<organism evidence="3 4">
    <name type="scientific">Colletotrichum tanaceti</name>
    <dbReference type="NCBI Taxonomy" id="1306861"/>
    <lineage>
        <taxon>Eukaryota</taxon>
        <taxon>Fungi</taxon>
        <taxon>Dikarya</taxon>
        <taxon>Ascomycota</taxon>
        <taxon>Pezizomycotina</taxon>
        <taxon>Sordariomycetes</taxon>
        <taxon>Hypocreomycetidae</taxon>
        <taxon>Glomerellales</taxon>
        <taxon>Glomerellaceae</taxon>
        <taxon>Colletotrichum</taxon>
        <taxon>Colletotrichum destructivum species complex</taxon>
    </lineage>
</organism>
<dbReference type="PROSITE" id="PS50006">
    <property type="entry name" value="FHA_DOMAIN"/>
    <property type="match status" value="1"/>
</dbReference>
<feature type="compositionally biased region" description="Polar residues" evidence="1">
    <location>
        <begin position="191"/>
        <end position="204"/>
    </location>
</feature>
<feature type="region of interest" description="Disordered" evidence="1">
    <location>
        <begin position="359"/>
        <end position="380"/>
    </location>
</feature>
<dbReference type="SUPFAM" id="SSF49879">
    <property type="entry name" value="SMAD/FHA domain"/>
    <property type="match status" value="1"/>
</dbReference>
<name>A0A4U6X1T5_9PEZI</name>
<evidence type="ECO:0000259" key="2">
    <source>
        <dbReference type="PROSITE" id="PS50006"/>
    </source>
</evidence>
<dbReference type="Proteomes" id="UP000310108">
    <property type="component" value="Unassembled WGS sequence"/>
</dbReference>
<keyword evidence="4" id="KW-1185">Reference proteome</keyword>
<gene>
    <name evidence="3" type="ORF">CTA1_13288</name>
</gene>
<dbReference type="CDD" id="cd00060">
    <property type="entry name" value="FHA"/>
    <property type="match status" value="1"/>
</dbReference>
<reference evidence="3 4" key="1">
    <citation type="journal article" date="2019" name="PLoS ONE">
        <title>Comparative genome analysis indicates high evolutionary potential of pathogenicity genes in Colletotrichum tanaceti.</title>
        <authorList>
            <person name="Lelwala R.V."/>
            <person name="Korhonen P.K."/>
            <person name="Young N.D."/>
            <person name="Scott J.B."/>
            <person name="Ades P.A."/>
            <person name="Gasser R.B."/>
            <person name="Taylor P.W.J."/>
        </authorList>
    </citation>
    <scope>NUCLEOTIDE SEQUENCE [LARGE SCALE GENOMIC DNA]</scope>
    <source>
        <strain evidence="3">BRIP57314</strain>
    </source>
</reference>
<dbReference type="Pfam" id="PF00498">
    <property type="entry name" value="FHA"/>
    <property type="match status" value="1"/>
</dbReference>
<accession>A0A4U6X1T5</accession>